<reference evidence="13" key="1">
    <citation type="submission" date="2022-07" db="EMBL/GenBank/DDBJ databases">
        <title>Phylogenomic reconstructions and comparative analyses of Kickxellomycotina fungi.</title>
        <authorList>
            <person name="Reynolds N.K."/>
            <person name="Stajich J.E."/>
            <person name="Barry K."/>
            <person name="Grigoriev I.V."/>
            <person name="Crous P."/>
            <person name="Smith M.E."/>
        </authorList>
    </citation>
    <scope>NUCLEOTIDE SEQUENCE</scope>
    <source>
        <strain evidence="13">RSA 861</strain>
    </source>
</reference>
<gene>
    <name evidence="13" type="primary">PEX14_2</name>
    <name evidence="13" type="ORF">IWQ60_003933</name>
</gene>
<feature type="domain" description="Peroxisome membrane anchor protein Pex14p N-terminal" evidence="12">
    <location>
        <begin position="43"/>
        <end position="85"/>
    </location>
</feature>
<dbReference type="GO" id="GO:0016560">
    <property type="term" value="P:protein import into peroxisome matrix, docking"/>
    <property type="evidence" value="ECO:0007669"/>
    <property type="project" value="UniProtKB-UniRule"/>
</dbReference>
<keyword evidence="5 10" id="KW-0472">Membrane</keyword>
<keyword evidence="2 10" id="KW-0813">Transport</keyword>
<protein>
    <recommendedName>
        <fullName evidence="7 10">Peroxisomal membrane protein PEX14</fullName>
    </recommendedName>
    <alternativeName>
        <fullName evidence="8 10">Peroxin-14</fullName>
    </alternativeName>
</protein>
<evidence type="ECO:0000256" key="9">
    <source>
        <dbReference type="ARBA" id="ARBA00046271"/>
    </source>
</evidence>
<evidence type="ECO:0000256" key="3">
    <source>
        <dbReference type="ARBA" id="ARBA00022927"/>
    </source>
</evidence>
<dbReference type="GO" id="GO:0005102">
    <property type="term" value="F:signaling receptor binding"/>
    <property type="evidence" value="ECO:0007669"/>
    <property type="project" value="TreeGrafter"/>
</dbReference>
<keyword evidence="4" id="KW-0811">Translocation</keyword>
<dbReference type="GO" id="GO:0005778">
    <property type="term" value="C:peroxisomal membrane"/>
    <property type="evidence" value="ECO:0007669"/>
    <property type="project" value="UniProtKB-SubCell"/>
</dbReference>
<dbReference type="InterPro" id="IPR006785">
    <property type="entry name" value="Pex14_N"/>
</dbReference>
<sequence>MSSDANNQGTVTPPTPDASVPVGPAPATLPPPAPVPQSSAALRPDLIQSAVRFLADPKVQSASLDKRKAFLTSKGLTPEEITAAVAQAGLSGSDAASGTMATTTAPVYTSYPPPATGAASYGYPAHGAMYPQAPPPPVPQMHWKDYFIAAVVASGVGYGLYGITTKYLVPYIQKRAFADLQTELDDERTTLQKELTETREALTTLQKQSQDTVQLVSDQTAKLQTSVETMTKVLEQWQERESQRSRDVDTIRSEFESITKLLPEAVERNKDTQSRAFQDLQGELKSLKSLFLSRRGPQNGTASPAPASSPNPQQGGTSGSYYEATSPVNGSDAGHASYAAKAAAFAARSACGASPSSAGGLPAWQMAQPSPKPSSEPTGEYTSPQTDASPRTNDDAASKAS</sequence>
<dbReference type="Gene3D" id="1.10.10.10">
    <property type="entry name" value="Winged helix-like DNA-binding domain superfamily/Winged helix DNA-binding domain"/>
    <property type="match status" value="1"/>
</dbReference>
<comment type="function">
    <text evidence="10">Component of the PEX13-PEX14 docking complex, a translocon channel that specifically mediates the import of peroxisomal cargo proteins bound to PEX5 receptor. The PEX13-PEX14 docking complex forms a large import pore which can be opened to a diameter of about 9 nm. Mechanistically, PEX5 receptor along with cargo proteins associates with the PEX14 subunit of the PEX13-PEX14 docking complex in the cytosol, leading to the insertion of the receptor into the organelle membrane with the concomitant translocation of the cargo into the peroxisome matrix.</text>
</comment>
<evidence type="ECO:0000256" key="7">
    <source>
        <dbReference type="ARBA" id="ARBA00029502"/>
    </source>
</evidence>
<comment type="similarity">
    <text evidence="1 10">Belongs to the peroxin-14 family.</text>
</comment>
<feature type="region of interest" description="Disordered" evidence="11">
    <location>
        <begin position="294"/>
        <end position="336"/>
    </location>
</feature>
<dbReference type="Proteomes" id="UP001150569">
    <property type="component" value="Unassembled WGS sequence"/>
</dbReference>
<evidence type="ECO:0000313" key="13">
    <source>
        <dbReference type="EMBL" id="KAJ1926277.1"/>
    </source>
</evidence>
<feature type="region of interest" description="Disordered" evidence="11">
    <location>
        <begin position="1"/>
        <end position="41"/>
    </location>
</feature>
<dbReference type="InterPro" id="IPR025655">
    <property type="entry name" value="PEX14"/>
</dbReference>
<evidence type="ECO:0000256" key="4">
    <source>
        <dbReference type="ARBA" id="ARBA00023010"/>
    </source>
</evidence>
<dbReference type="GO" id="GO:1990429">
    <property type="term" value="C:peroxisomal importomer complex"/>
    <property type="evidence" value="ECO:0007669"/>
    <property type="project" value="TreeGrafter"/>
</dbReference>
<dbReference type="EMBL" id="JANBPT010000178">
    <property type="protein sequence ID" value="KAJ1926277.1"/>
    <property type="molecule type" value="Genomic_DNA"/>
</dbReference>
<feature type="compositionally biased region" description="Low complexity" evidence="11">
    <location>
        <begin position="349"/>
        <end position="363"/>
    </location>
</feature>
<comment type="caution">
    <text evidence="13">The sequence shown here is derived from an EMBL/GenBank/DDBJ whole genome shotgun (WGS) entry which is preliminary data.</text>
</comment>
<keyword evidence="6 10" id="KW-0576">Peroxisome</keyword>
<feature type="compositionally biased region" description="Basic and acidic residues" evidence="11">
    <location>
        <begin position="392"/>
        <end position="401"/>
    </location>
</feature>
<evidence type="ECO:0000259" key="12">
    <source>
        <dbReference type="Pfam" id="PF04695"/>
    </source>
</evidence>
<organism evidence="13 14">
    <name type="scientific">Tieghemiomyces parasiticus</name>
    <dbReference type="NCBI Taxonomy" id="78921"/>
    <lineage>
        <taxon>Eukaryota</taxon>
        <taxon>Fungi</taxon>
        <taxon>Fungi incertae sedis</taxon>
        <taxon>Zoopagomycota</taxon>
        <taxon>Kickxellomycotina</taxon>
        <taxon>Dimargaritomycetes</taxon>
        <taxon>Dimargaritales</taxon>
        <taxon>Dimargaritaceae</taxon>
        <taxon>Tieghemiomyces</taxon>
    </lineage>
</organism>
<evidence type="ECO:0000256" key="11">
    <source>
        <dbReference type="SAM" id="MobiDB-lite"/>
    </source>
</evidence>
<comment type="subcellular location">
    <subcellularLocation>
        <location evidence="9 10">Peroxisome membrane</location>
    </subcellularLocation>
</comment>
<dbReference type="Pfam" id="PF04695">
    <property type="entry name" value="Pex14_N"/>
    <property type="match status" value="1"/>
</dbReference>
<proteinExistence type="inferred from homology"/>
<evidence type="ECO:0000256" key="1">
    <source>
        <dbReference type="ARBA" id="ARBA00005443"/>
    </source>
</evidence>
<feature type="compositionally biased region" description="Polar residues" evidence="11">
    <location>
        <begin position="1"/>
        <end position="12"/>
    </location>
</feature>
<feature type="region of interest" description="Disordered" evidence="11">
    <location>
        <begin position="349"/>
        <end position="401"/>
    </location>
</feature>
<name>A0A9W8DZT2_9FUNG</name>
<accession>A0A9W8DZT2</accession>
<keyword evidence="3 10" id="KW-0653">Protein transport</keyword>
<dbReference type="OrthoDB" id="5549158at2759"/>
<feature type="compositionally biased region" description="Polar residues" evidence="11">
    <location>
        <begin position="373"/>
        <end position="391"/>
    </location>
</feature>
<evidence type="ECO:0000256" key="5">
    <source>
        <dbReference type="ARBA" id="ARBA00023136"/>
    </source>
</evidence>
<dbReference type="PANTHER" id="PTHR23058:SF0">
    <property type="entry name" value="PEROXISOMAL MEMBRANE PROTEIN PEX14"/>
    <property type="match status" value="1"/>
</dbReference>
<evidence type="ECO:0000256" key="2">
    <source>
        <dbReference type="ARBA" id="ARBA00022448"/>
    </source>
</evidence>
<dbReference type="AlphaFoldDB" id="A0A9W8DZT2"/>
<evidence type="ECO:0000313" key="14">
    <source>
        <dbReference type="Proteomes" id="UP001150569"/>
    </source>
</evidence>
<evidence type="ECO:0000256" key="8">
    <source>
        <dbReference type="ARBA" id="ARBA00029691"/>
    </source>
</evidence>
<evidence type="ECO:0000256" key="10">
    <source>
        <dbReference type="RuleBase" id="RU367032"/>
    </source>
</evidence>
<dbReference type="InterPro" id="IPR036388">
    <property type="entry name" value="WH-like_DNA-bd_sf"/>
</dbReference>
<keyword evidence="14" id="KW-1185">Reference proteome</keyword>
<feature type="compositionally biased region" description="Pro residues" evidence="11">
    <location>
        <begin position="23"/>
        <end position="35"/>
    </location>
</feature>
<evidence type="ECO:0000256" key="6">
    <source>
        <dbReference type="ARBA" id="ARBA00023140"/>
    </source>
</evidence>
<dbReference type="PANTHER" id="PTHR23058">
    <property type="entry name" value="PEROXISOMAL MEMBRANE PROTEIN PEX14"/>
    <property type="match status" value="1"/>
</dbReference>